<proteinExistence type="predicted"/>
<name>A0AAN8XE64_HALRR</name>
<keyword evidence="2" id="KW-0732">Signal</keyword>
<dbReference type="Proteomes" id="UP001381693">
    <property type="component" value="Unassembled WGS sequence"/>
</dbReference>
<accession>A0AAN8XE64</accession>
<dbReference type="Gene3D" id="4.10.75.10">
    <property type="entry name" value="Elafin-like"/>
    <property type="match status" value="1"/>
</dbReference>
<feature type="domain" description="WAP" evidence="3">
    <location>
        <begin position="196"/>
        <end position="249"/>
    </location>
</feature>
<keyword evidence="5" id="KW-1185">Reference proteome</keyword>
<dbReference type="AlphaFoldDB" id="A0AAN8XE64"/>
<feature type="signal peptide" evidence="2">
    <location>
        <begin position="1"/>
        <end position="38"/>
    </location>
</feature>
<evidence type="ECO:0000256" key="1">
    <source>
        <dbReference type="SAM" id="MobiDB-lite"/>
    </source>
</evidence>
<dbReference type="PROSITE" id="PS51390">
    <property type="entry name" value="WAP"/>
    <property type="match status" value="1"/>
</dbReference>
<feature type="region of interest" description="Disordered" evidence="1">
    <location>
        <begin position="43"/>
        <end position="68"/>
    </location>
</feature>
<gene>
    <name evidence="4" type="ORF">SK128_013925</name>
</gene>
<protein>
    <recommendedName>
        <fullName evidence="3">WAP domain-containing protein</fullName>
    </recommendedName>
</protein>
<reference evidence="4 5" key="1">
    <citation type="submission" date="2023-11" db="EMBL/GenBank/DDBJ databases">
        <title>Halocaridina rubra genome assembly.</title>
        <authorList>
            <person name="Smith C."/>
        </authorList>
    </citation>
    <scope>NUCLEOTIDE SEQUENCE [LARGE SCALE GENOMIC DNA]</scope>
    <source>
        <strain evidence="4">EP-1</strain>
        <tissue evidence="4">Whole</tissue>
    </source>
</reference>
<comment type="caution">
    <text evidence="4">The sequence shown here is derived from an EMBL/GenBank/DDBJ whole genome shotgun (WGS) entry which is preliminary data.</text>
</comment>
<evidence type="ECO:0000259" key="3">
    <source>
        <dbReference type="PROSITE" id="PS51390"/>
    </source>
</evidence>
<feature type="chain" id="PRO_5042933212" description="WAP domain-containing protein" evidence="2">
    <location>
        <begin position="39"/>
        <end position="253"/>
    </location>
</feature>
<evidence type="ECO:0000313" key="5">
    <source>
        <dbReference type="Proteomes" id="UP001381693"/>
    </source>
</evidence>
<evidence type="ECO:0000256" key="2">
    <source>
        <dbReference type="SAM" id="SignalP"/>
    </source>
</evidence>
<dbReference type="SUPFAM" id="SSF57256">
    <property type="entry name" value="Elafin-like"/>
    <property type="match status" value="1"/>
</dbReference>
<evidence type="ECO:0000313" key="4">
    <source>
        <dbReference type="EMBL" id="KAK7078793.1"/>
    </source>
</evidence>
<feature type="compositionally biased region" description="Low complexity" evidence="1">
    <location>
        <begin position="45"/>
        <end position="56"/>
    </location>
</feature>
<dbReference type="InterPro" id="IPR008197">
    <property type="entry name" value="WAP_dom"/>
</dbReference>
<dbReference type="InterPro" id="IPR036645">
    <property type="entry name" value="Elafin-like_sf"/>
</dbReference>
<sequence>MCRNSVFKEEMPLAKHQLLPGIQLLRLLLNVVVALVAADDDDSDNSGVVGRTSSGSAGSGRGSTDRKQTRFFNSGFGGGLGGGLGGGFGGNLGSGLGGGFSPGFGGGFGGVNPGFGGGFGGINQGFGGGFGGLGGGLGGLGGGLGGLGGGLGGLGGGLGGIGSNIAPPSSCRYWCRTPQGQAYCCEGAEQPQSFVGVVKPGFCPPVRPVCPPIRNFLPPATCSNDGACGGVDKCCFDTCLQEHICKPPLGIGK</sequence>
<dbReference type="EMBL" id="JAXCGZ010007663">
    <property type="protein sequence ID" value="KAK7078793.1"/>
    <property type="molecule type" value="Genomic_DNA"/>
</dbReference>
<organism evidence="4 5">
    <name type="scientific">Halocaridina rubra</name>
    <name type="common">Hawaiian red shrimp</name>
    <dbReference type="NCBI Taxonomy" id="373956"/>
    <lineage>
        <taxon>Eukaryota</taxon>
        <taxon>Metazoa</taxon>
        <taxon>Ecdysozoa</taxon>
        <taxon>Arthropoda</taxon>
        <taxon>Crustacea</taxon>
        <taxon>Multicrustacea</taxon>
        <taxon>Malacostraca</taxon>
        <taxon>Eumalacostraca</taxon>
        <taxon>Eucarida</taxon>
        <taxon>Decapoda</taxon>
        <taxon>Pleocyemata</taxon>
        <taxon>Caridea</taxon>
        <taxon>Atyoidea</taxon>
        <taxon>Atyidae</taxon>
        <taxon>Halocaridina</taxon>
    </lineage>
</organism>
<dbReference type="GO" id="GO:0005576">
    <property type="term" value="C:extracellular region"/>
    <property type="evidence" value="ECO:0007669"/>
    <property type="project" value="InterPro"/>
</dbReference>
<dbReference type="GO" id="GO:0030414">
    <property type="term" value="F:peptidase inhibitor activity"/>
    <property type="evidence" value="ECO:0007669"/>
    <property type="project" value="InterPro"/>
</dbReference>
<dbReference type="Pfam" id="PF00095">
    <property type="entry name" value="WAP"/>
    <property type="match status" value="1"/>
</dbReference>
<dbReference type="SMART" id="SM00217">
    <property type="entry name" value="WAP"/>
    <property type="match status" value="1"/>
</dbReference>